<keyword evidence="4" id="KW-1185">Reference proteome</keyword>
<proteinExistence type="predicted"/>
<accession>A0A9P1C201</accession>
<evidence type="ECO:0000313" key="2">
    <source>
        <dbReference type="EMBL" id="CAI3984002.1"/>
    </source>
</evidence>
<name>A0A9P1C201_9DINO</name>
<dbReference type="AlphaFoldDB" id="A0A9P1C201"/>
<dbReference type="EMBL" id="CAMXCT010000852">
    <property type="protein sequence ID" value="CAI3984002.1"/>
    <property type="molecule type" value="Genomic_DNA"/>
</dbReference>
<reference evidence="3 4" key="2">
    <citation type="submission" date="2024-05" db="EMBL/GenBank/DDBJ databases">
        <authorList>
            <person name="Chen Y."/>
            <person name="Shah S."/>
            <person name="Dougan E. K."/>
            <person name="Thang M."/>
            <person name="Chan C."/>
        </authorList>
    </citation>
    <scope>NUCLEOTIDE SEQUENCE [LARGE SCALE GENOMIC DNA]</scope>
</reference>
<sequence>MSADECDAKLVAEGVEAIVKWFDPRRCYGFCSVTGNLQDKVPEVFFGEQEAKAGRLRGLTLSRGERLECDIVEGCERRSDNALSKRRFSAAVLRPCQSGSGPPGSDADGDTLRMRE</sequence>
<evidence type="ECO:0000256" key="1">
    <source>
        <dbReference type="SAM" id="MobiDB-lite"/>
    </source>
</evidence>
<protein>
    <submittedName>
        <fullName evidence="3">Dihydrolipoyllysine-residue succinyltransferase</fullName>
    </submittedName>
</protein>
<gene>
    <name evidence="2" type="ORF">C1SCF055_LOCUS11559</name>
</gene>
<reference evidence="2" key="1">
    <citation type="submission" date="2022-10" db="EMBL/GenBank/DDBJ databases">
        <authorList>
            <person name="Chen Y."/>
            <person name="Dougan E. K."/>
            <person name="Chan C."/>
            <person name="Rhodes N."/>
            <person name="Thang M."/>
        </authorList>
    </citation>
    <scope>NUCLEOTIDE SEQUENCE</scope>
</reference>
<dbReference type="InterPro" id="IPR012340">
    <property type="entry name" value="NA-bd_OB-fold"/>
</dbReference>
<evidence type="ECO:0000313" key="4">
    <source>
        <dbReference type="Proteomes" id="UP001152797"/>
    </source>
</evidence>
<organism evidence="2">
    <name type="scientific">Cladocopium goreaui</name>
    <dbReference type="NCBI Taxonomy" id="2562237"/>
    <lineage>
        <taxon>Eukaryota</taxon>
        <taxon>Sar</taxon>
        <taxon>Alveolata</taxon>
        <taxon>Dinophyceae</taxon>
        <taxon>Suessiales</taxon>
        <taxon>Symbiodiniaceae</taxon>
        <taxon>Cladocopium</taxon>
    </lineage>
</organism>
<dbReference type="EMBL" id="CAMXCT020000852">
    <property type="protein sequence ID" value="CAL1137377.1"/>
    <property type="molecule type" value="Genomic_DNA"/>
</dbReference>
<dbReference type="Gene3D" id="2.40.50.140">
    <property type="entry name" value="Nucleic acid-binding proteins"/>
    <property type="match status" value="1"/>
</dbReference>
<comment type="caution">
    <text evidence="2">The sequence shown here is derived from an EMBL/GenBank/DDBJ whole genome shotgun (WGS) entry which is preliminary data.</text>
</comment>
<feature type="region of interest" description="Disordered" evidence="1">
    <location>
        <begin position="94"/>
        <end position="116"/>
    </location>
</feature>
<feature type="non-terminal residue" evidence="2">
    <location>
        <position position="1"/>
    </location>
</feature>
<dbReference type="Proteomes" id="UP001152797">
    <property type="component" value="Unassembled WGS sequence"/>
</dbReference>
<evidence type="ECO:0000313" key="3">
    <source>
        <dbReference type="EMBL" id="CAL4771314.1"/>
    </source>
</evidence>
<dbReference type="EMBL" id="CAMXCT030000852">
    <property type="protein sequence ID" value="CAL4771314.1"/>
    <property type="molecule type" value="Genomic_DNA"/>
</dbReference>